<keyword evidence="2 5" id="KW-0812">Transmembrane</keyword>
<proteinExistence type="predicted"/>
<keyword evidence="3 5" id="KW-1133">Transmembrane helix</keyword>
<dbReference type="Proteomes" id="UP000503640">
    <property type="component" value="Unassembled WGS sequence"/>
</dbReference>
<comment type="subcellular location">
    <subcellularLocation>
        <location evidence="1">Membrane</location>
        <topology evidence="1">Multi-pass membrane protein</topology>
    </subcellularLocation>
</comment>
<dbReference type="InterPro" id="IPR052561">
    <property type="entry name" value="ComplexI_Subunit1"/>
</dbReference>
<evidence type="ECO:0000256" key="5">
    <source>
        <dbReference type="SAM" id="Phobius"/>
    </source>
</evidence>
<dbReference type="RefSeq" id="WP_176064479.1">
    <property type="nucleotide sequence ID" value="NZ_BJTG01000003.1"/>
</dbReference>
<dbReference type="InterPro" id="IPR001694">
    <property type="entry name" value="NADH_UbQ_OxRdtase_su1/FPO"/>
</dbReference>
<evidence type="ECO:0000313" key="6">
    <source>
        <dbReference type="EMBL" id="GEJ56894.1"/>
    </source>
</evidence>
<dbReference type="PANTHER" id="PTHR43359:SF1">
    <property type="entry name" value="FORMATE HYDROGENLYASE SUBUNIT 4-RELATED"/>
    <property type="match status" value="1"/>
</dbReference>
<evidence type="ECO:0000256" key="2">
    <source>
        <dbReference type="ARBA" id="ARBA00022692"/>
    </source>
</evidence>
<dbReference type="GO" id="GO:0005886">
    <property type="term" value="C:plasma membrane"/>
    <property type="evidence" value="ECO:0007669"/>
    <property type="project" value="TreeGrafter"/>
</dbReference>
<name>A0A7I9VKF6_9BACT</name>
<dbReference type="EMBL" id="BJTG01000003">
    <property type="protein sequence ID" value="GEJ56894.1"/>
    <property type="molecule type" value="Genomic_DNA"/>
</dbReference>
<comment type="caution">
    <text evidence="6">The sequence shown here is derived from an EMBL/GenBank/DDBJ whole genome shotgun (WGS) entry which is preliminary data.</text>
</comment>
<feature type="transmembrane region" description="Helical" evidence="5">
    <location>
        <begin position="134"/>
        <end position="155"/>
    </location>
</feature>
<feature type="transmembrane region" description="Helical" evidence="5">
    <location>
        <begin position="167"/>
        <end position="187"/>
    </location>
</feature>
<dbReference type="Pfam" id="PF00146">
    <property type="entry name" value="NADHdh"/>
    <property type="match status" value="1"/>
</dbReference>
<dbReference type="AlphaFoldDB" id="A0A7I9VKF6"/>
<accession>A0A7I9VKF6</accession>
<feature type="transmembrane region" description="Helical" evidence="5">
    <location>
        <begin position="219"/>
        <end position="242"/>
    </location>
</feature>
<feature type="transmembrane region" description="Helical" evidence="5">
    <location>
        <begin position="91"/>
        <end position="114"/>
    </location>
</feature>
<gene>
    <name evidence="6" type="primary">ehrB</name>
    <name evidence="6" type="ORF">AMYX_16350</name>
</gene>
<evidence type="ECO:0000256" key="3">
    <source>
        <dbReference type="ARBA" id="ARBA00022989"/>
    </source>
</evidence>
<evidence type="ECO:0000313" key="7">
    <source>
        <dbReference type="Proteomes" id="UP000503640"/>
    </source>
</evidence>
<protein>
    <submittedName>
        <fullName evidence="6">Hydrogenase</fullName>
    </submittedName>
</protein>
<keyword evidence="4 5" id="KW-0472">Membrane</keyword>
<evidence type="ECO:0000256" key="1">
    <source>
        <dbReference type="ARBA" id="ARBA00004141"/>
    </source>
</evidence>
<feature type="transmembrane region" description="Helical" evidence="5">
    <location>
        <begin position="281"/>
        <end position="300"/>
    </location>
</feature>
<organism evidence="6 7">
    <name type="scientific">Anaeromyxobacter diazotrophicus</name>
    <dbReference type="NCBI Taxonomy" id="2590199"/>
    <lineage>
        <taxon>Bacteria</taxon>
        <taxon>Pseudomonadati</taxon>
        <taxon>Myxococcota</taxon>
        <taxon>Myxococcia</taxon>
        <taxon>Myxococcales</taxon>
        <taxon>Cystobacterineae</taxon>
        <taxon>Anaeromyxobacteraceae</taxon>
        <taxon>Anaeromyxobacter</taxon>
    </lineage>
</organism>
<evidence type="ECO:0000256" key="4">
    <source>
        <dbReference type="ARBA" id="ARBA00023136"/>
    </source>
</evidence>
<reference evidence="7" key="1">
    <citation type="journal article" date="2020" name="Appl. Environ. Microbiol.">
        <title>Diazotrophic Anaeromyxobacter Isolates from Soils.</title>
        <authorList>
            <person name="Masuda Y."/>
            <person name="Yamanaka H."/>
            <person name="Xu Z.X."/>
            <person name="Shiratori Y."/>
            <person name="Aono T."/>
            <person name="Amachi S."/>
            <person name="Senoo K."/>
            <person name="Itoh H."/>
        </authorList>
    </citation>
    <scope>NUCLEOTIDE SEQUENCE [LARGE SCALE GENOMIC DNA]</scope>
    <source>
        <strain evidence="7">R267</strain>
    </source>
</reference>
<feature type="transmembrane region" description="Helical" evidence="5">
    <location>
        <begin position="249"/>
        <end position="269"/>
    </location>
</feature>
<dbReference type="PANTHER" id="PTHR43359">
    <property type="entry name" value="FORMATE HYDROGENLYASE SUBUNIT 4"/>
    <property type="match status" value="1"/>
</dbReference>
<feature type="transmembrane region" description="Helical" evidence="5">
    <location>
        <begin position="60"/>
        <end position="79"/>
    </location>
</feature>
<sequence>MLLALAYLAAFLALPPLLLGIVNRVKSRFAGREGPPPWQLYADLARLLRKGAVYSRTTTWVFRAGPVVGLAAVATAGLLTPFGGAPAAIGFAGDFVLFAYLLGLARFFTVLAALDTGSSFEGMGAAREVTFSSLAEPALFLCLMTLARATGSLSLGGMFGPALPLAWGRAAPALLLTAIALFVVALAENARIPVDDPNTHLELTMIHEVMVLDHSGPDLALILYGASLKLFLFGALFVRLVLGFPVEGLAGLAMFLAGLAGFAALVGVIESIMARLRLVRVPQLLVGASVLSAFGLVLLLR</sequence>
<keyword evidence="7" id="KW-1185">Reference proteome</keyword>